<dbReference type="PANTHER" id="PTHR33055:SF13">
    <property type="entry name" value="TRANSPOSASE"/>
    <property type="match status" value="1"/>
</dbReference>
<dbReference type="InterPro" id="IPR047650">
    <property type="entry name" value="Transpos_IS110"/>
</dbReference>
<dbReference type="GO" id="GO:0006313">
    <property type="term" value="P:DNA transposition"/>
    <property type="evidence" value="ECO:0007669"/>
    <property type="project" value="InterPro"/>
</dbReference>
<feature type="coiled-coil region" evidence="1">
    <location>
        <begin position="260"/>
        <end position="287"/>
    </location>
</feature>
<evidence type="ECO:0000256" key="1">
    <source>
        <dbReference type="SAM" id="Coils"/>
    </source>
</evidence>
<dbReference type="InterPro" id="IPR002525">
    <property type="entry name" value="Transp_IS110-like_N"/>
</dbReference>
<dbReference type="GO" id="GO:0003677">
    <property type="term" value="F:DNA binding"/>
    <property type="evidence" value="ECO:0007669"/>
    <property type="project" value="InterPro"/>
</dbReference>
<sequence>MQEKEKRSKRSVKQVLQDLKMEIRSSQNTLIVAVDIGKIRHCACFASSSGKVLRRKFFFTNTIDGFNQLMRQTKFYQRKEELPHTLFGMEPSGYYWVHLYEYLSLREKRVVTVSPLAVNRNRETINVSKDKSDPKDAYNIADLMRQGKFYFPIYRDKEVRKLKRFMQMYYRLITQKASLRCRLRGVVGYVFPELEHYFTHITAKSILAILQAYPFPLQIRTLGKSRFVSFLAKENPHFSRKRAEEIYELASSSIGITGEEEAVLFEIRVLLNELRNLEENVARINTEVYAIVKDREDYELLLTIPGIGPVTASSIVAEIGEITNFSSGKQLIKLAGLDLCGSESGISVHTLRHISKRGRKVLRTVLYQATVACIKCNAHLRACYLKLLANQPNKKKVKPKAIVAIACKLLRIIYRMLTEKKAFDLGYDEKLKRRFSLKKTKTVSIEKSDLLQPVAC</sequence>
<dbReference type="GO" id="GO:0004803">
    <property type="term" value="F:transposase activity"/>
    <property type="evidence" value="ECO:0007669"/>
    <property type="project" value="InterPro"/>
</dbReference>
<organism evidence="4 5">
    <name type="scientific">Aerophobetes bacterium</name>
    <dbReference type="NCBI Taxonomy" id="2030807"/>
    <lineage>
        <taxon>Bacteria</taxon>
        <taxon>Candidatus Aerophobota</taxon>
    </lineage>
</organism>
<comment type="caution">
    <text evidence="4">The sequence shown here is derived from an EMBL/GenBank/DDBJ whole genome shotgun (WGS) entry which is preliminary data.</text>
</comment>
<keyword evidence="1" id="KW-0175">Coiled coil</keyword>
<evidence type="ECO:0000313" key="5">
    <source>
        <dbReference type="Proteomes" id="UP000319130"/>
    </source>
</evidence>
<evidence type="ECO:0000259" key="2">
    <source>
        <dbReference type="Pfam" id="PF01548"/>
    </source>
</evidence>
<dbReference type="EMBL" id="SOIZ01000163">
    <property type="protein sequence ID" value="TET62742.1"/>
    <property type="molecule type" value="Genomic_DNA"/>
</dbReference>
<dbReference type="InterPro" id="IPR003346">
    <property type="entry name" value="Transposase_20"/>
</dbReference>
<dbReference type="AlphaFoldDB" id="A0A523W6W2"/>
<protein>
    <submittedName>
        <fullName evidence="4">IS110 family transposase</fullName>
    </submittedName>
</protein>
<reference evidence="4 5" key="1">
    <citation type="submission" date="2019-03" db="EMBL/GenBank/DDBJ databases">
        <title>Metabolic potential of uncultured bacteria and archaea associated with petroleum seepage in deep-sea sediments.</title>
        <authorList>
            <person name="Dong X."/>
            <person name="Hubert C."/>
        </authorList>
    </citation>
    <scope>NUCLEOTIDE SEQUENCE [LARGE SCALE GENOMIC DNA]</scope>
    <source>
        <strain evidence="4">E29_bin52</strain>
    </source>
</reference>
<name>A0A523W6W2_UNCAE</name>
<gene>
    <name evidence="4" type="ORF">E3J48_03835</name>
</gene>
<evidence type="ECO:0000259" key="3">
    <source>
        <dbReference type="Pfam" id="PF02371"/>
    </source>
</evidence>
<feature type="domain" description="Transposase IS116/IS110/IS902 C-terminal" evidence="3">
    <location>
        <begin position="299"/>
        <end position="384"/>
    </location>
</feature>
<dbReference type="Pfam" id="PF02371">
    <property type="entry name" value="Transposase_20"/>
    <property type="match status" value="1"/>
</dbReference>
<dbReference type="Pfam" id="PF01548">
    <property type="entry name" value="DEDD_Tnp_IS110"/>
    <property type="match status" value="1"/>
</dbReference>
<feature type="domain" description="Transposase IS110-like N-terminal" evidence="2">
    <location>
        <begin position="32"/>
        <end position="192"/>
    </location>
</feature>
<proteinExistence type="predicted"/>
<evidence type="ECO:0000313" key="4">
    <source>
        <dbReference type="EMBL" id="TET62742.1"/>
    </source>
</evidence>
<dbReference type="Proteomes" id="UP000319130">
    <property type="component" value="Unassembled WGS sequence"/>
</dbReference>
<dbReference type="PANTHER" id="PTHR33055">
    <property type="entry name" value="TRANSPOSASE FOR INSERTION SEQUENCE ELEMENT IS1111A"/>
    <property type="match status" value="1"/>
</dbReference>
<accession>A0A523W6W2</accession>
<dbReference type="NCBIfam" id="NF033542">
    <property type="entry name" value="transpos_IS110"/>
    <property type="match status" value="1"/>
</dbReference>